<keyword evidence="2" id="KW-0472">Membrane</keyword>
<evidence type="ECO:0000256" key="1">
    <source>
        <dbReference type="SAM" id="MobiDB-lite"/>
    </source>
</evidence>
<sequence>MSTAAYELLAASSHNRLDVGAAFLGGLLIAGALVWAIHFGMKVRDQELPRPLPEEQPHLPAGGAVHEMREMREPDEMPVASEEKERLMPYQLHHSGSRTGKDQSRRRWLPGRSGSFGGGGIGHV</sequence>
<evidence type="ECO:0000313" key="3">
    <source>
        <dbReference type="EMBL" id="MFE9602905.1"/>
    </source>
</evidence>
<dbReference type="Proteomes" id="UP001601303">
    <property type="component" value="Unassembled WGS sequence"/>
</dbReference>
<name>A0ABW6M9U5_9ACTN</name>
<evidence type="ECO:0000256" key="2">
    <source>
        <dbReference type="SAM" id="Phobius"/>
    </source>
</evidence>
<keyword evidence="4" id="KW-1185">Reference proteome</keyword>
<comment type="caution">
    <text evidence="3">The sequence shown here is derived from an EMBL/GenBank/DDBJ whole genome shotgun (WGS) entry which is preliminary data.</text>
</comment>
<dbReference type="Pfam" id="PF20087">
    <property type="entry name" value="DUF6479"/>
    <property type="match status" value="1"/>
</dbReference>
<dbReference type="RefSeq" id="WP_388111118.1">
    <property type="nucleotide sequence ID" value="NZ_JBIAHM010000011.1"/>
</dbReference>
<gene>
    <name evidence="3" type="ORF">ACFYNQ_30625</name>
</gene>
<feature type="transmembrane region" description="Helical" evidence="2">
    <location>
        <begin position="20"/>
        <end position="41"/>
    </location>
</feature>
<dbReference type="InterPro" id="IPR045513">
    <property type="entry name" value="DUF6479"/>
</dbReference>
<proteinExistence type="predicted"/>
<feature type="compositionally biased region" description="Gly residues" evidence="1">
    <location>
        <begin position="114"/>
        <end position="124"/>
    </location>
</feature>
<protein>
    <submittedName>
        <fullName evidence="3">DUF6479 family protein</fullName>
    </submittedName>
</protein>
<feature type="region of interest" description="Disordered" evidence="1">
    <location>
        <begin position="89"/>
        <end position="124"/>
    </location>
</feature>
<evidence type="ECO:0000313" key="4">
    <source>
        <dbReference type="Proteomes" id="UP001601303"/>
    </source>
</evidence>
<organism evidence="3 4">
    <name type="scientific">Streptomyces hokutonensis</name>
    <dbReference type="NCBI Taxonomy" id="1306990"/>
    <lineage>
        <taxon>Bacteria</taxon>
        <taxon>Bacillati</taxon>
        <taxon>Actinomycetota</taxon>
        <taxon>Actinomycetes</taxon>
        <taxon>Kitasatosporales</taxon>
        <taxon>Streptomycetaceae</taxon>
        <taxon>Streptomyces</taxon>
    </lineage>
</organism>
<keyword evidence="2" id="KW-0812">Transmembrane</keyword>
<dbReference type="EMBL" id="JBIAHM010000011">
    <property type="protein sequence ID" value="MFE9602905.1"/>
    <property type="molecule type" value="Genomic_DNA"/>
</dbReference>
<reference evidence="3 4" key="1">
    <citation type="submission" date="2024-10" db="EMBL/GenBank/DDBJ databases">
        <title>The Natural Products Discovery Center: Release of the First 8490 Sequenced Strains for Exploring Actinobacteria Biosynthetic Diversity.</title>
        <authorList>
            <person name="Kalkreuter E."/>
            <person name="Kautsar S.A."/>
            <person name="Yang D."/>
            <person name="Bader C.D."/>
            <person name="Teijaro C.N."/>
            <person name="Fluegel L."/>
            <person name="Davis C.M."/>
            <person name="Simpson J.R."/>
            <person name="Lauterbach L."/>
            <person name="Steele A.D."/>
            <person name="Gui C."/>
            <person name="Meng S."/>
            <person name="Li G."/>
            <person name="Viehrig K."/>
            <person name="Ye F."/>
            <person name="Su P."/>
            <person name="Kiefer A.F."/>
            <person name="Nichols A."/>
            <person name="Cepeda A.J."/>
            <person name="Yan W."/>
            <person name="Fan B."/>
            <person name="Jiang Y."/>
            <person name="Adhikari A."/>
            <person name="Zheng C.-J."/>
            <person name="Schuster L."/>
            <person name="Cowan T.M."/>
            <person name="Smanski M.J."/>
            <person name="Chevrette M.G."/>
            <person name="De Carvalho L.P.S."/>
            <person name="Shen B."/>
        </authorList>
    </citation>
    <scope>NUCLEOTIDE SEQUENCE [LARGE SCALE GENOMIC DNA]</scope>
    <source>
        <strain evidence="3 4">NPDC006488</strain>
    </source>
</reference>
<keyword evidence="2" id="KW-1133">Transmembrane helix</keyword>
<accession>A0ABW6M9U5</accession>